<dbReference type="Proteomes" id="UP000034207">
    <property type="component" value="Unassembled WGS sequence"/>
</dbReference>
<proteinExistence type="predicted"/>
<name>A0A0G0LUV1_UNCC2</name>
<comment type="caution">
    <text evidence="1">The sequence shown here is derived from an EMBL/GenBank/DDBJ whole genome shotgun (WGS) entry which is preliminary data.</text>
</comment>
<gene>
    <name evidence="1" type="ORF">UT18_C0007G0063</name>
</gene>
<evidence type="ECO:0000313" key="2">
    <source>
        <dbReference type="Proteomes" id="UP000034207"/>
    </source>
</evidence>
<organism evidence="1 2">
    <name type="scientific">candidate division CPR2 bacterium GW2011_GWC2_39_10</name>
    <dbReference type="NCBI Taxonomy" id="1618345"/>
    <lineage>
        <taxon>Bacteria</taxon>
        <taxon>Bacteria division CPR2</taxon>
    </lineage>
</organism>
<accession>A0A0G0LUV1</accession>
<reference evidence="1 2" key="1">
    <citation type="journal article" date="2015" name="Nature">
        <title>rRNA introns, odd ribosomes, and small enigmatic genomes across a large radiation of phyla.</title>
        <authorList>
            <person name="Brown C.T."/>
            <person name="Hug L.A."/>
            <person name="Thomas B.C."/>
            <person name="Sharon I."/>
            <person name="Castelle C.J."/>
            <person name="Singh A."/>
            <person name="Wilkins M.J."/>
            <person name="Williams K.H."/>
            <person name="Banfield J.F."/>
        </authorList>
    </citation>
    <scope>NUCLEOTIDE SEQUENCE [LARGE SCALE GENOMIC DNA]</scope>
</reference>
<protein>
    <submittedName>
        <fullName evidence="1">Uncharacterized protein</fullName>
    </submittedName>
</protein>
<evidence type="ECO:0000313" key="1">
    <source>
        <dbReference type="EMBL" id="KKQ94807.1"/>
    </source>
</evidence>
<sequence>MAKRGHVEKSKINRSMFAGLAVELPPTAIISLKNKPKNSEELKESIIKSMISGINRVRPDIEEHSKETAESKVRAQFRVSYGG</sequence>
<dbReference type="EMBL" id="LBVV01000007">
    <property type="protein sequence ID" value="KKQ94807.1"/>
    <property type="molecule type" value="Genomic_DNA"/>
</dbReference>
<dbReference type="AlphaFoldDB" id="A0A0G0LUV1"/>